<evidence type="ECO:0000256" key="3">
    <source>
        <dbReference type="ARBA" id="ARBA00022692"/>
    </source>
</evidence>
<gene>
    <name evidence="8" type="ORF">QBC35DRAFT_496690</name>
</gene>
<dbReference type="PANTHER" id="PTHR16932">
    <property type="entry name" value="INTERFERON ALPHA-INDUCIBLE PROTEIN 27"/>
    <property type="match status" value="1"/>
</dbReference>
<accession>A0AAN6WUJ7</accession>
<dbReference type="InterPro" id="IPR038213">
    <property type="entry name" value="IFI6/IFI27-like_sf"/>
</dbReference>
<dbReference type="Gene3D" id="6.10.110.10">
    <property type="match status" value="1"/>
</dbReference>
<organism evidence="8 9">
    <name type="scientific">Podospora australis</name>
    <dbReference type="NCBI Taxonomy" id="1536484"/>
    <lineage>
        <taxon>Eukaryota</taxon>
        <taxon>Fungi</taxon>
        <taxon>Dikarya</taxon>
        <taxon>Ascomycota</taxon>
        <taxon>Pezizomycotina</taxon>
        <taxon>Sordariomycetes</taxon>
        <taxon>Sordariomycetidae</taxon>
        <taxon>Sordariales</taxon>
        <taxon>Podosporaceae</taxon>
        <taxon>Podospora</taxon>
    </lineage>
</organism>
<feature type="transmembrane region" description="Helical" evidence="7">
    <location>
        <begin position="79"/>
        <end position="101"/>
    </location>
</feature>
<evidence type="ECO:0000256" key="5">
    <source>
        <dbReference type="ARBA" id="ARBA00023136"/>
    </source>
</evidence>
<comment type="caution">
    <text evidence="8">The sequence shown here is derived from an EMBL/GenBank/DDBJ whole genome shotgun (WGS) entry which is preliminary data.</text>
</comment>
<keyword evidence="3 7" id="KW-0812">Transmembrane</keyword>
<keyword evidence="5 7" id="KW-0472">Membrane</keyword>
<dbReference type="InterPro" id="IPR009311">
    <property type="entry name" value="IFI6/IFI27-like"/>
</dbReference>
<comment type="subcellular location">
    <subcellularLocation>
        <location evidence="1">Membrane</location>
        <topology evidence="1">Multi-pass membrane protein</topology>
    </subcellularLocation>
</comment>
<proteinExistence type="inferred from homology"/>
<evidence type="ECO:0000313" key="8">
    <source>
        <dbReference type="EMBL" id="KAK4188261.1"/>
    </source>
</evidence>
<evidence type="ECO:0000256" key="7">
    <source>
        <dbReference type="SAM" id="Phobius"/>
    </source>
</evidence>
<dbReference type="Proteomes" id="UP001302126">
    <property type="component" value="Unassembled WGS sequence"/>
</dbReference>
<comment type="similarity">
    <text evidence="2">Belongs to the IFI6/IFI27 family.</text>
</comment>
<dbReference type="Pfam" id="PF06140">
    <property type="entry name" value="Ifi-6-16"/>
    <property type="match status" value="1"/>
</dbReference>
<feature type="transmembrane region" description="Helical" evidence="7">
    <location>
        <begin position="51"/>
        <end position="73"/>
    </location>
</feature>
<evidence type="ECO:0000256" key="6">
    <source>
        <dbReference type="SAM" id="MobiDB-lite"/>
    </source>
</evidence>
<reference evidence="8" key="2">
    <citation type="submission" date="2023-05" db="EMBL/GenBank/DDBJ databases">
        <authorList>
            <consortium name="Lawrence Berkeley National Laboratory"/>
            <person name="Steindorff A."/>
            <person name="Hensen N."/>
            <person name="Bonometti L."/>
            <person name="Westerberg I."/>
            <person name="Brannstrom I.O."/>
            <person name="Guillou S."/>
            <person name="Cros-Aarteil S."/>
            <person name="Calhoun S."/>
            <person name="Haridas S."/>
            <person name="Kuo A."/>
            <person name="Mondo S."/>
            <person name="Pangilinan J."/>
            <person name="Riley R."/>
            <person name="Labutti K."/>
            <person name="Andreopoulos B."/>
            <person name="Lipzen A."/>
            <person name="Chen C."/>
            <person name="Yanf M."/>
            <person name="Daum C."/>
            <person name="Ng V."/>
            <person name="Clum A."/>
            <person name="Ohm R."/>
            <person name="Martin F."/>
            <person name="Silar P."/>
            <person name="Natvig D."/>
            <person name="Lalanne C."/>
            <person name="Gautier V."/>
            <person name="Ament-Velasquez S.L."/>
            <person name="Kruys A."/>
            <person name="Hutchinson M.I."/>
            <person name="Powell A.J."/>
            <person name="Barry K."/>
            <person name="Miller A.N."/>
            <person name="Grigoriev I.V."/>
            <person name="Debuchy R."/>
            <person name="Gladieux P."/>
            <person name="Thoren M.H."/>
            <person name="Johannesson H."/>
        </authorList>
    </citation>
    <scope>NUCLEOTIDE SEQUENCE</scope>
    <source>
        <strain evidence="8">PSN309</strain>
    </source>
</reference>
<evidence type="ECO:0000256" key="4">
    <source>
        <dbReference type="ARBA" id="ARBA00022989"/>
    </source>
</evidence>
<evidence type="ECO:0000256" key="2">
    <source>
        <dbReference type="ARBA" id="ARBA00007262"/>
    </source>
</evidence>
<feature type="region of interest" description="Disordered" evidence="6">
    <location>
        <begin position="109"/>
        <end position="128"/>
    </location>
</feature>
<dbReference type="EMBL" id="MU864390">
    <property type="protein sequence ID" value="KAK4188261.1"/>
    <property type="molecule type" value="Genomic_DNA"/>
</dbReference>
<dbReference type="AlphaFoldDB" id="A0AAN6WUJ7"/>
<feature type="transmembrane region" description="Helical" evidence="7">
    <location>
        <begin position="20"/>
        <end position="44"/>
    </location>
</feature>
<evidence type="ECO:0000313" key="9">
    <source>
        <dbReference type="Proteomes" id="UP001302126"/>
    </source>
</evidence>
<keyword evidence="4 7" id="KW-1133">Transmembrane helix</keyword>
<dbReference type="PANTHER" id="PTHR16932:SF18">
    <property type="entry name" value="INTERFERON, ALPHA-INDUCIBLE PROTEIN 27-LIKE 2"/>
    <property type="match status" value="1"/>
</dbReference>
<dbReference type="GO" id="GO:0016020">
    <property type="term" value="C:membrane"/>
    <property type="evidence" value="ECO:0007669"/>
    <property type="project" value="UniProtKB-SubCell"/>
</dbReference>
<name>A0AAN6WUJ7_9PEZI</name>
<sequence>MASKAVQTAARKNSGPSPAAVVAIVGITAVAAPVLVFTPVLAAFGFGASGIVGGSIAAAAQSAMGSVAAGSLFATLQSAAMGGAGATIVAGATQVAGAAALTGVVAGKMMNEGDGESESESEEEDVGR</sequence>
<reference evidence="8" key="1">
    <citation type="journal article" date="2023" name="Mol. Phylogenet. Evol.">
        <title>Genome-scale phylogeny and comparative genomics of the fungal order Sordariales.</title>
        <authorList>
            <person name="Hensen N."/>
            <person name="Bonometti L."/>
            <person name="Westerberg I."/>
            <person name="Brannstrom I.O."/>
            <person name="Guillou S."/>
            <person name="Cros-Aarteil S."/>
            <person name="Calhoun S."/>
            <person name="Haridas S."/>
            <person name="Kuo A."/>
            <person name="Mondo S."/>
            <person name="Pangilinan J."/>
            <person name="Riley R."/>
            <person name="LaButti K."/>
            <person name="Andreopoulos B."/>
            <person name="Lipzen A."/>
            <person name="Chen C."/>
            <person name="Yan M."/>
            <person name="Daum C."/>
            <person name="Ng V."/>
            <person name="Clum A."/>
            <person name="Steindorff A."/>
            <person name="Ohm R.A."/>
            <person name="Martin F."/>
            <person name="Silar P."/>
            <person name="Natvig D.O."/>
            <person name="Lalanne C."/>
            <person name="Gautier V."/>
            <person name="Ament-Velasquez S.L."/>
            <person name="Kruys A."/>
            <person name="Hutchinson M.I."/>
            <person name="Powell A.J."/>
            <person name="Barry K."/>
            <person name="Miller A.N."/>
            <person name="Grigoriev I.V."/>
            <person name="Debuchy R."/>
            <person name="Gladieux P."/>
            <person name="Hiltunen Thoren M."/>
            <person name="Johannesson H."/>
        </authorList>
    </citation>
    <scope>NUCLEOTIDE SEQUENCE</scope>
    <source>
        <strain evidence="8">PSN309</strain>
    </source>
</reference>
<protein>
    <submittedName>
        <fullName evidence="8">Uncharacterized protein</fullName>
    </submittedName>
</protein>
<feature type="compositionally biased region" description="Acidic residues" evidence="6">
    <location>
        <begin position="113"/>
        <end position="128"/>
    </location>
</feature>
<keyword evidence="9" id="KW-1185">Reference proteome</keyword>
<evidence type="ECO:0000256" key="1">
    <source>
        <dbReference type="ARBA" id="ARBA00004141"/>
    </source>
</evidence>